<sequence length="37" mass="4207">MQGEKLWQRTINESIGESAASLEDVIELIGRAFRRVC</sequence>
<evidence type="ECO:0000313" key="2">
    <source>
        <dbReference type="EMBL" id="SOZ54564.1"/>
    </source>
</evidence>
<evidence type="ECO:0000313" key="3">
    <source>
        <dbReference type="Proteomes" id="UP000256952"/>
    </source>
</evidence>
<comment type="caution">
    <text evidence="1">The sequence shown here is derived from an EMBL/GenBank/DDBJ whole genome shotgun (WGS) entry which is preliminary data.</text>
</comment>
<protein>
    <submittedName>
        <fullName evidence="1">Uncharacterized protein</fullName>
    </submittedName>
</protein>
<gene>
    <name evidence="1" type="ORF">CBM2589_B130058</name>
    <name evidence="2" type="ORF">CBM2613_A160080</name>
</gene>
<evidence type="ECO:0000313" key="1">
    <source>
        <dbReference type="EMBL" id="SOY46107.1"/>
    </source>
</evidence>
<dbReference type="EMBL" id="OFSP01000005">
    <property type="protein sequence ID" value="SOY46107.1"/>
    <property type="molecule type" value="Genomic_DNA"/>
</dbReference>
<dbReference type="EMBL" id="OFTH01000008">
    <property type="protein sequence ID" value="SOZ54564.1"/>
    <property type="molecule type" value="Genomic_DNA"/>
</dbReference>
<dbReference type="Proteomes" id="UP000256297">
    <property type="component" value="Chromosome CBM2589_b"/>
</dbReference>
<name>A0A375DX12_9BURK</name>
<organism evidence="1">
    <name type="scientific">Cupriavidus taiwanensis</name>
    <dbReference type="NCBI Taxonomy" id="164546"/>
    <lineage>
        <taxon>Bacteria</taxon>
        <taxon>Pseudomonadati</taxon>
        <taxon>Pseudomonadota</taxon>
        <taxon>Betaproteobacteria</taxon>
        <taxon>Burkholderiales</taxon>
        <taxon>Burkholderiaceae</taxon>
        <taxon>Cupriavidus</taxon>
    </lineage>
</organism>
<proteinExistence type="predicted"/>
<dbReference type="AlphaFoldDB" id="A0A375DX12"/>
<reference evidence="1 3" key="1">
    <citation type="submission" date="2018-01" db="EMBL/GenBank/DDBJ databases">
        <authorList>
            <person name="Clerissi C."/>
        </authorList>
    </citation>
    <scope>NUCLEOTIDE SEQUENCE</scope>
    <source>
        <strain evidence="1">Cupriavidus taiwanensis STM 3521</strain>
        <strain evidence="2">Cupriavidus taiwanensis STM 8556</strain>
    </source>
</reference>
<accession>A0A375DX12</accession>
<dbReference type="Proteomes" id="UP000256952">
    <property type="component" value="Chromosome CBM2613_a"/>
</dbReference>